<keyword evidence="2" id="KW-1185">Reference proteome</keyword>
<accession>A0A225DKE7</accession>
<dbReference type="AlphaFoldDB" id="A0A225DKE7"/>
<organism evidence="1 2">
    <name type="scientific">Fimbriiglobus ruber</name>
    <dbReference type="NCBI Taxonomy" id="1908690"/>
    <lineage>
        <taxon>Bacteria</taxon>
        <taxon>Pseudomonadati</taxon>
        <taxon>Planctomycetota</taxon>
        <taxon>Planctomycetia</taxon>
        <taxon>Gemmatales</taxon>
        <taxon>Gemmataceae</taxon>
        <taxon>Fimbriiglobus</taxon>
    </lineage>
</organism>
<dbReference type="EMBL" id="NIDE01000014">
    <property type="protein sequence ID" value="OWK37926.1"/>
    <property type="molecule type" value="Genomic_DNA"/>
</dbReference>
<comment type="caution">
    <text evidence="1">The sequence shown here is derived from an EMBL/GenBank/DDBJ whole genome shotgun (WGS) entry which is preliminary data.</text>
</comment>
<reference evidence="2" key="1">
    <citation type="submission" date="2017-06" db="EMBL/GenBank/DDBJ databases">
        <title>Genome analysis of Fimbriiglobus ruber SP5, the first member of the order Planctomycetales with confirmed chitinolytic capability.</title>
        <authorList>
            <person name="Ravin N.V."/>
            <person name="Rakitin A.L."/>
            <person name="Ivanova A.A."/>
            <person name="Beletsky A.V."/>
            <person name="Kulichevskaya I.S."/>
            <person name="Mardanov A.V."/>
            <person name="Dedysh S.N."/>
        </authorList>
    </citation>
    <scope>NUCLEOTIDE SEQUENCE [LARGE SCALE GENOMIC DNA]</scope>
    <source>
        <strain evidence="2">SP5</strain>
    </source>
</reference>
<name>A0A225DKE7_9BACT</name>
<dbReference type="Proteomes" id="UP000214646">
    <property type="component" value="Unassembled WGS sequence"/>
</dbReference>
<sequence length="44" mass="4981">MSVNRHRQTLSNVAGTWRGDVSPLCSRGRTAAIGRFRGRIRRRA</sequence>
<evidence type="ECO:0000313" key="2">
    <source>
        <dbReference type="Proteomes" id="UP000214646"/>
    </source>
</evidence>
<proteinExistence type="predicted"/>
<gene>
    <name evidence="1" type="ORF">FRUB_07046</name>
</gene>
<evidence type="ECO:0000313" key="1">
    <source>
        <dbReference type="EMBL" id="OWK37926.1"/>
    </source>
</evidence>
<protein>
    <submittedName>
        <fullName evidence="1">Uncharacterized protein</fullName>
    </submittedName>
</protein>